<evidence type="ECO:0000256" key="6">
    <source>
        <dbReference type="ARBA" id="ARBA00022723"/>
    </source>
</evidence>
<keyword evidence="15" id="KW-1133">Transmembrane helix</keyword>
<dbReference type="GO" id="GO:0016705">
    <property type="term" value="F:oxidoreductase activity, acting on paired donors, with incorporation or reduction of molecular oxygen"/>
    <property type="evidence" value="ECO:0007669"/>
    <property type="project" value="InterPro"/>
</dbReference>
<evidence type="ECO:0000256" key="4">
    <source>
        <dbReference type="ARBA" id="ARBA00010617"/>
    </source>
</evidence>
<dbReference type="PANTHER" id="PTHR24292:SF45">
    <property type="entry name" value="CYTOCHROME P450 6G1-RELATED"/>
    <property type="match status" value="1"/>
</dbReference>
<comment type="similarity">
    <text evidence="4 14">Belongs to the cytochrome P450 family.</text>
</comment>
<keyword evidence="6 13" id="KW-0479">Metal-binding</keyword>
<keyword evidence="12 15" id="KW-0472">Membrane</keyword>
<evidence type="ECO:0000256" key="12">
    <source>
        <dbReference type="ARBA" id="ARBA00023136"/>
    </source>
</evidence>
<dbReference type="PROSITE" id="PS00086">
    <property type="entry name" value="CYTOCHROME_P450"/>
    <property type="match status" value="1"/>
</dbReference>
<organism evidence="16 17">
    <name type="scientific">Acanthoscelides obtectus</name>
    <name type="common">Bean weevil</name>
    <name type="synonym">Bruchus obtectus</name>
    <dbReference type="NCBI Taxonomy" id="200917"/>
    <lineage>
        <taxon>Eukaryota</taxon>
        <taxon>Metazoa</taxon>
        <taxon>Ecdysozoa</taxon>
        <taxon>Arthropoda</taxon>
        <taxon>Hexapoda</taxon>
        <taxon>Insecta</taxon>
        <taxon>Pterygota</taxon>
        <taxon>Neoptera</taxon>
        <taxon>Endopterygota</taxon>
        <taxon>Coleoptera</taxon>
        <taxon>Polyphaga</taxon>
        <taxon>Cucujiformia</taxon>
        <taxon>Chrysomeloidea</taxon>
        <taxon>Chrysomelidae</taxon>
        <taxon>Bruchinae</taxon>
        <taxon>Bruchini</taxon>
        <taxon>Acanthoscelides</taxon>
    </lineage>
</organism>
<dbReference type="AlphaFoldDB" id="A0A9P0JV39"/>
<feature type="binding site" description="axial binding residue" evidence="13">
    <location>
        <position position="460"/>
    </location>
    <ligand>
        <name>heme</name>
        <dbReference type="ChEBI" id="CHEBI:30413"/>
    </ligand>
    <ligandPart>
        <name>Fe</name>
        <dbReference type="ChEBI" id="CHEBI:18248"/>
    </ligandPart>
</feature>
<dbReference type="PANTHER" id="PTHR24292">
    <property type="entry name" value="CYTOCHROME P450"/>
    <property type="match status" value="1"/>
</dbReference>
<dbReference type="GO" id="GO:0004497">
    <property type="term" value="F:monooxygenase activity"/>
    <property type="evidence" value="ECO:0007669"/>
    <property type="project" value="UniProtKB-KW"/>
</dbReference>
<dbReference type="InterPro" id="IPR036396">
    <property type="entry name" value="Cyt_P450_sf"/>
</dbReference>
<evidence type="ECO:0000313" key="16">
    <source>
        <dbReference type="EMBL" id="CAH1961428.1"/>
    </source>
</evidence>
<evidence type="ECO:0000256" key="5">
    <source>
        <dbReference type="ARBA" id="ARBA00022617"/>
    </source>
</evidence>
<keyword evidence="9 14" id="KW-0560">Oxidoreductase</keyword>
<keyword evidence="17" id="KW-1185">Reference proteome</keyword>
<dbReference type="Gene3D" id="1.10.630.10">
    <property type="entry name" value="Cytochrome P450"/>
    <property type="match status" value="1"/>
</dbReference>
<dbReference type="GO" id="GO:0020037">
    <property type="term" value="F:heme binding"/>
    <property type="evidence" value="ECO:0007669"/>
    <property type="project" value="InterPro"/>
</dbReference>
<dbReference type="InterPro" id="IPR001128">
    <property type="entry name" value="Cyt_P450"/>
</dbReference>
<dbReference type="EMBL" id="CAKOFQ010006695">
    <property type="protein sequence ID" value="CAH1961428.1"/>
    <property type="molecule type" value="Genomic_DNA"/>
</dbReference>
<evidence type="ECO:0008006" key="18">
    <source>
        <dbReference type="Google" id="ProtNLM"/>
    </source>
</evidence>
<dbReference type="Pfam" id="PF00067">
    <property type="entry name" value="p450"/>
    <property type="match status" value="1"/>
</dbReference>
<keyword evidence="15" id="KW-0812">Transmembrane</keyword>
<feature type="transmembrane region" description="Helical" evidence="15">
    <location>
        <begin position="20"/>
        <end position="39"/>
    </location>
</feature>
<comment type="subcellular location">
    <subcellularLocation>
        <location evidence="3">Endoplasmic reticulum membrane</location>
        <topology evidence="3">Peripheral membrane protein</topology>
    </subcellularLocation>
    <subcellularLocation>
        <location evidence="2">Microsome membrane</location>
        <topology evidence="2">Peripheral membrane protein</topology>
    </subcellularLocation>
</comment>
<accession>A0A9P0JV39</accession>
<gene>
    <name evidence="16" type="ORF">ACAOBT_LOCUS4155</name>
</gene>
<evidence type="ECO:0000256" key="1">
    <source>
        <dbReference type="ARBA" id="ARBA00001971"/>
    </source>
</evidence>
<keyword evidence="7" id="KW-0256">Endoplasmic reticulum</keyword>
<dbReference type="Proteomes" id="UP001152888">
    <property type="component" value="Unassembled WGS sequence"/>
</dbReference>
<reference evidence="16" key="1">
    <citation type="submission" date="2022-03" db="EMBL/GenBank/DDBJ databases">
        <authorList>
            <person name="Sayadi A."/>
        </authorList>
    </citation>
    <scope>NUCLEOTIDE SEQUENCE</scope>
</reference>
<dbReference type="InterPro" id="IPR002401">
    <property type="entry name" value="Cyt_P450_E_grp-I"/>
</dbReference>
<dbReference type="FunFam" id="1.10.630.10:FF:000042">
    <property type="entry name" value="Cytochrome P450"/>
    <property type="match status" value="1"/>
</dbReference>
<evidence type="ECO:0000256" key="14">
    <source>
        <dbReference type="RuleBase" id="RU000461"/>
    </source>
</evidence>
<evidence type="ECO:0000256" key="7">
    <source>
        <dbReference type="ARBA" id="ARBA00022824"/>
    </source>
</evidence>
<evidence type="ECO:0000256" key="13">
    <source>
        <dbReference type="PIRSR" id="PIRSR602401-1"/>
    </source>
</evidence>
<dbReference type="GO" id="GO:0005506">
    <property type="term" value="F:iron ion binding"/>
    <property type="evidence" value="ECO:0007669"/>
    <property type="project" value="InterPro"/>
</dbReference>
<dbReference type="GO" id="GO:0005789">
    <property type="term" value="C:endoplasmic reticulum membrane"/>
    <property type="evidence" value="ECO:0007669"/>
    <property type="project" value="UniProtKB-SubCell"/>
</dbReference>
<name>A0A9P0JV39_ACAOB</name>
<sequence>MLVDYEAPSPTCMLITSSWAIDFVIFFITISYLVIKFYARNNDFFKKRGVKYVKPKPIVGNVGRVMLLQENTGNILKEIYDSTDAPYYGMFFFHVPYLVLKSPQLIKEVLVKEFGHFMNRTWAQAKHDEIQKNMMFFQHGEEWKLTRAKVSPVFTSGKLKGMFYILKDNGELLVDFLRKNADNVDLEKMTMRYVLNGISRCFFGINPHCLEDGVKSEFLDIIQEGSRPSTLDALRMFCFLYHHKMVDFFKLNMFNKKMVDYCANTFNDVLKTREEARRSNNMRVNDMADIIIDLKYDEEFNKNFDFGGDKVLAQPFMFLLAGNGTTTMSLTFTLYELCINPDVQSKLRDAINEMIDDYGGITYEGLMDKKYSYIDMVLAETHRMYPAIFYLDRTCTSDFQLPGTDYVVRKGEKIIIPTWALHYDEKYFPDPYKFNPERFLKRVNEDGFYYVPFGEGPRECIGNRFALLNLKVALSSIIPNFSVEKTPQTPARMKLDPVGLSAIPKGRLIVDFKPLT</sequence>
<keyword evidence="11 14" id="KW-0503">Monooxygenase</keyword>
<dbReference type="PRINTS" id="PR00385">
    <property type="entry name" value="P450"/>
</dbReference>
<evidence type="ECO:0000256" key="10">
    <source>
        <dbReference type="ARBA" id="ARBA00023004"/>
    </source>
</evidence>
<dbReference type="InterPro" id="IPR017972">
    <property type="entry name" value="Cyt_P450_CS"/>
</dbReference>
<dbReference type="CDD" id="cd11056">
    <property type="entry name" value="CYP6-like"/>
    <property type="match status" value="1"/>
</dbReference>
<evidence type="ECO:0000256" key="3">
    <source>
        <dbReference type="ARBA" id="ARBA00004406"/>
    </source>
</evidence>
<keyword evidence="8" id="KW-0492">Microsome</keyword>
<dbReference type="PRINTS" id="PR00463">
    <property type="entry name" value="EP450I"/>
</dbReference>
<comment type="caution">
    <text evidence="16">The sequence shown here is derived from an EMBL/GenBank/DDBJ whole genome shotgun (WGS) entry which is preliminary data.</text>
</comment>
<evidence type="ECO:0000256" key="2">
    <source>
        <dbReference type="ARBA" id="ARBA00004174"/>
    </source>
</evidence>
<evidence type="ECO:0000256" key="11">
    <source>
        <dbReference type="ARBA" id="ARBA00023033"/>
    </source>
</evidence>
<dbReference type="OrthoDB" id="1738954at2759"/>
<evidence type="ECO:0000256" key="9">
    <source>
        <dbReference type="ARBA" id="ARBA00023002"/>
    </source>
</evidence>
<proteinExistence type="inferred from homology"/>
<keyword evidence="10 13" id="KW-0408">Iron</keyword>
<comment type="cofactor">
    <cofactor evidence="1 13">
        <name>heme</name>
        <dbReference type="ChEBI" id="CHEBI:30413"/>
    </cofactor>
</comment>
<keyword evidence="5 13" id="KW-0349">Heme</keyword>
<dbReference type="InterPro" id="IPR050476">
    <property type="entry name" value="Insect_CytP450_Detox"/>
</dbReference>
<evidence type="ECO:0000256" key="8">
    <source>
        <dbReference type="ARBA" id="ARBA00022848"/>
    </source>
</evidence>
<dbReference type="SUPFAM" id="SSF48264">
    <property type="entry name" value="Cytochrome P450"/>
    <property type="match status" value="1"/>
</dbReference>
<evidence type="ECO:0000256" key="15">
    <source>
        <dbReference type="SAM" id="Phobius"/>
    </source>
</evidence>
<protein>
    <recommendedName>
        <fullName evidence="18">Cytochrome P450</fullName>
    </recommendedName>
</protein>
<evidence type="ECO:0000313" key="17">
    <source>
        <dbReference type="Proteomes" id="UP001152888"/>
    </source>
</evidence>